<proteinExistence type="inferred from homology"/>
<dbReference type="AlphaFoldDB" id="A0A432V3I5"/>
<reference evidence="4 5" key="1">
    <citation type="submission" date="2018-11" db="EMBL/GenBank/DDBJ databases">
        <title>Pseudaminobacter arsenicus sp. nov., an arsenic-resistant bacterium isolated from arsenic-rich aquifers.</title>
        <authorList>
            <person name="Mu Y."/>
        </authorList>
    </citation>
    <scope>NUCLEOTIDE SEQUENCE [LARGE SCALE GENOMIC DNA]</scope>
    <source>
        <strain evidence="4 5">CB3</strain>
    </source>
</reference>
<protein>
    <submittedName>
        <fullName evidence="4">FAA hydrolase family protein</fullName>
    </submittedName>
</protein>
<dbReference type="EMBL" id="RKST01000017">
    <property type="protein sequence ID" value="RUM96685.1"/>
    <property type="molecule type" value="Genomic_DNA"/>
</dbReference>
<dbReference type="GO" id="GO:0046872">
    <property type="term" value="F:metal ion binding"/>
    <property type="evidence" value="ECO:0007669"/>
    <property type="project" value="UniProtKB-KW"/>
</dbReference>
<dbReference type="PANTHER" id="PTHR42796:SF4">
    <property type="entry name" value="FUMARYLACETOACETATE HYDROLASE DOMAIN-CONTAINING PROTEIN 2A"/>
    <property type="match status" value="1"/>
</dbReference>
<gene>
    <name evidence="4" type="ORF">EET67_17035</name>
</gene>
<keyword evidence="2" id="KW-0479">Metal-binding</keyword>
<keyword evidence="4" id="KW-0378">Hydrolase</keyword>
<evidence type="ECO:0000256" key="2">
    <source>
        <dbReference type="ARBA" id="ARBA00022723"/>
    </source>
</evidence>
<organism evidence="4 5">
    <name type="scientific">Borborobacter arsenicus</name>
    <dbReference type="NCBI Taxonomy" id="1851146"/>
    <lineage>
        <taxon>Bacteria</taxon>
        <taxon>Pseudomonadati</taxon>
        <taxon>Pseudomonadota</taxon>
        <taxon>Alphaproteobacteria</taxon>
        <taxon>Hyphomicrobiales</taxon>
        <taxon>Phyllobacteriaceae</taxon>
        <taxon>Borborobacter</taxon>
    </lineage>
</organism>
<dbReference type="OrthoDB" id="5197601at2"/>
<dbReference type="GO" id="GO:0044281">
    <property type="term" value="P:small molecule metabolic process"/>
    <property type="evidence" value="ECO:0007669"/>
    <property type="project" value="UniProtKB-ARBA"/>
</dbReference>
<feature type="domain" description="Fumarylacetoacetase-like C-terminal" evidence="3">
    <location>
        <begin position="82"/>
        <end position="294"/>
    </location>
</feature>
<dbReference type="PANTHER" id="PTHR42796">
    <property type="entry name" value="FUMARYLACETOACETATE HYDROLASE DOMAIN-CONTAINING PROTEIN 2A-RELATED"/>
    <property type="match status" value="1"/>
</dbReference>
<comment type="similarity">
    <text evidence="1">Belongs to the FAH family.</text>
</comment>
<name>A0A432V3I5_9HYPH</name>
<dbReference type="GO" id="GO:0016787">
    <property type="term" value="F:hydrolase activity"/>
    <property type="evidence" value="ECO:0007669"/>
    <property type="project" value="UniProtKB-KW"/>
</dbReference>
<dbReference type="InterPro" id="IPR036663">
    <property type="entry name" value="Fumarylacetoacetase_C_sf"/>
</dbReference>
<dbReference type="InterPro" id="IPR011234">
    <property type="entry name" value="Fumarylacetoacetase-like_C"/>
</dbReference>
<evidence type="ECO:0000256" key="1">
    <source>
        <dbReference type="ARBA" id="ARBA00010211"/>
    </source>
</evidence>
<dbReference type="Gene3D" id="3.90.850.10">
    <property type="entry name" value="Fumarylacetoacetase-like, C-terminal domain"/>
    <property type="match status" value="1"/>
</dbReference>
<evidence type="ECO:0000259" key="3">
    <source>
        <dbReference type="Pfam" id="PF01557"/>
    </source>
</evidence>
<evidence type="ECO:0000313" key="5">
    <source>
        <dbReference type="Proteomes" id="UP000281647"/>
    </source>
</evidence>
<comment type="caution">
    <text evidence="4">The sequence shown here is derived from an EMBL/GenBank/DDBJ whole genome shotgun (WGS) entry which is preliminary data.</text>
</comment>
<evidence type="ECO:0000313" key="4">
    <source>
        <dbReference type="EMBL" id="RUM96685.1"/>
    </source>
</evidence>
<dbReference type="Proteomes" id="UP000281647">
    <property type="component" value="Unassembled WGS sequence"/>
</dbReference>
<sequence length="298" mass="31990">MWSLVTARMGGKPTACLQVAGQLHPIADLASRHGSELPASVADLFSDWSRHEPVLEMLAQKAASGVPVDQAELLAPLQYPGKILCAGANYFDHMAEMGFPDITKESQRLFFFMKPPRNAIVGPGSNVIMPRGTKAFDWEIELAVIIGKTARYASVQDAMAHIAGYSVAIDLSARDFNKAPEQFYKLDWVAGKANDTCCPMGPCIVPASQFRDPQSARLRLSVNGEVKQDSDAGKMIFSIAEQVSRASEIMTLDPGDVLLTGTPAGVGVPSQTFLKVGDAIDAEIDGIGRLSVKVAREA</sequence>
<dbReference type="Pfam" id="PF01557">
    <property type="entry name" value="FAA_hydrolase"/>
    <property type="match status" value="1"/>
</dbReference>
<accession>A0A432V3I5</accession>
<dbReference type="SUPFAM" id="SSF56529">
    <property type="entry name" value="FAH"/>
    <property type="match status" value="1"/>
</dbReference>
<dbReference type="RefSeq" id="WP_128627739.1">
    <property type="nucleotide sequence ID" value="NZ_RKST01000017.1"/>
</dbReference>
<dbReference type="InterPro" id="IPR051121">
    <property type="entry name" value="FAH"/>
</dbReference>
<keyword evidence="5" id="KW-1185">Reference proteome</keyword>